<dbReference type="OrthoDB" id="9800877at2"/>
<feature type="domain" description="Transposase TnpC homeodomain" evidence="4">
    <location>
        <begin position="38"/>
        <end position="112"/>
    </location>
</feature>
<dbReference type="EMBL" id="QGNA01000002">
    <property type="protein sequence ID" value="PWS37708.1"/>
    <property type="molecule type" value="Genomic_DNA"/>
</dbReference>
<evidence type="ECO:0000259" key="3">
    <source>
        <dbReference type="Pfam" id="PF13005"/>
    </source>
</evidence>
<dbReference type="AlphaFoldDB" id="A0A317FJ88"/>
<gene>
    <name evidence="6" type="ORF">DFH01_10710</name>
</gene>
<evidence type="ECO:0000313" key="6">
    <source>
        <dbReference type="EMBL" id="PWS37708.1"/>
    </source>
</evidence>
<dbReference type="InterPro" id="IPR024463">
    <property type="entry name" value="Transposase_TnpC_homeodom"/>
</dbReference>
<feature type="domain" description="Transposase IS66 zinc-finger binding" evidence="3">
    <location>
        <begin position="119"/>
        <end position="161"/>
    </location>
</feature>
<dbReference type="PANTHER" id="PTHR33678:SF1">
    <property type="entry name" value="BLL1576 PROTEIN"/>
    <property type="match status" value="1"/>
</dbReference>
<dbReference type="Pfam" id="PF13007">
    <property type="entry name" value="LZ_Tnp_IS66"/>
    <property type="match status" value="1"/>
</dbReference>
<protein>
    <submittedName>
        <fullName evidence="6">IS66 family transposase</fullName>
    </submittedName>
</protein>
<feature type="region of interest" description="Disordered" evidence="1">
    <location>
        <begin position="78"/>
        <end position="100"/>
    </location>
</feature>
<evidence type="ECO:0000259" key="4">
    <source>
        <dbReference type="Pfam" id="PF13007"/>
    </source>
</evidence>
<evidence type="ECO:0000259" key="5">
    <source>
        <dbReference type="Pfam" id="PF13817"/>
    </source>
</evidence>
<sequence length="520" mass="56952">MAALPDDPAILRALLIEVLAERDNACAARDALEAQNDRLRHILLKLQRHQFGRRSERLPEEQLELGLADLETAIAKADAEAEKRDPDLRKERTAKRRASRGALPAHLPRIEVVLAPESTACPCCAAAMVEIGADTSERLDVIPAQFRVVVTKRPKLACRSCAGVVVQRPAPARLVEGGLPTEATVAHVMVSRYADHLPLYRQAGILARQGILVDRATLAAWVGTGAAEAIPVVRRMKAILLASARLFADETSVPVLDPGRGKTKTGWFWTIARDDRSWGGADPPAIVYTYAPGRGREHARALLGGYRGILQCDGYAGYKTLAAPATGPGPAVVAFCWSHARRQFYDLALKAKAPVAEEALRRISALYAIEAEIRGIPPERRLAVRQDRSRPLVQALFAWFEATLAKLPARSTMADAIRYALNHRDGLLRFLDDGRIELDTNSVERAARPVALGRKNALFAGCDEGAEAWAAIASLIETCKLNGVDPQRYLTNLLTRLVNGWPQNRIDELMPWCWAKTGQA</sequence>
<dbReference type="Proteomes" id="UP000245765">
    <property type="component" value="Unassembled WGS sequence"/>
</dbReference>
<feature type="domain" description="Transposase IS66 C-terminal" evidence="5">
    <location>
        <begin position="474"/>
        <end position="512"/>
    </location>
</feature>
<dbReference type="PANTHER" id="PTHR33678">
    <property type="entry name" value="BLL1576 PROTEIN"/>
    <property type="match status" value="1"/>
</dbReference>
<accession>A0A317FJ88</accession>
<dbReference type="NCBIfam" id="NF033517">
    <property type="entry name" value="transpos_IS66"/>
    <property type="match status" value="1"/>
</dbReference>
<keyword evidence="7" id="KW-1185">Reference proteome</keyword>
<organism evidence="6 7">
    <name type="scientific">Falsiroseomonas bella</name>
    <dbReference type="NCBI Taxonomy" id="2184016"/>
    <lineage>
        <taxon>Bacteria</taxon>
        <taxon>Pseudomonadati</taxon>
        <taxon>Pseudomonadota</taxon>
        <taxon>Alphaproteobacteria</taxon>
        <taxon>Acetobacterales</taxon>
        <taxon>Roseomonadaceae</taxon>
        <taxon>Falsiroseomonas</taxon>
    </lineage>
</organism>
<dbReference type="InterPro" id="IPR024474">
    <property type="entry name" value="Znf_dom_IS66"/>
</dbReference>
<comment type="caution">
    <text evidence="6">The sequence shown here is derived from an EMBL/GenBank/DDBJ whole genome shotgun (WGS) entry which is preliminary data.</text>
</comment>
<name>A0A317FJ88_9PROT</name>
<feature type="compositionally biased region" description="Basic and acidic residues" evidence="1">
    <location>
        <begin position="78"/>
        <end position="91"/>
    </location>
</feature>
<dbReference type="Pfam" id="PF13817">
    <property type="entry name" value="DDE_Tnp_IS66_C"/>
    <property type="match status" value="1"/>
</dbReference>
<feature type="domain" description="Transposase IS66 central" evidence="2">
    <location>
        <begin position="178"/>
        <end position="467"/>
    </location>
</feature>
<evidence type="ECO:0000313" key="7">
    <source>
        <dbReference type="Proteomes" id="UP000245765"/>
    </source>
</evidence>
<dbReference type="Pfam" id="PF13005">
    <property type="entry name" value="zf-IS66"/>
    <property type="match status" value="1"/>
</dbReference>
<dbReference type="InterPro" id="IPR052344">
    <property type="entry name" value="Transposase-related"/>
</dbReference>
<evidence type="ECO:0000256" key="1">
    <source>
        <dbReference type="SAM" id="MobiDB-lite"/>
    </source>
</evidence>
<proteinExistence type="predicted"/>
<reference evidence="7" key="1">
    <citation type="submission" date="2018-05" db="EMBL/GenBank/DDBJ databases">
        <authorList>
            <person name="Du Z."/>
            <person name="Wang X."/>
        </authorList>
    </citation>
    <scope>NUCLEOTIDE SEQUENCE [LARGE SCALE GENOMIC DNA]</scope>
    <source>
        <strain evidence="7">CQN31</strain>
    </source>
</reference>
<dbReference type="InterPro" id="IPR004291">
    <property type="entry name" value="Transposase_IS66_central"/>
</dbReference>
<dbReference type="InterPro" id="IPR039552">
    <property type="entry name" value="IS66_C"/>
</dbReference>
<evidence type="ECO:0000259" key="2">
    <source>
        <dbReference type="Pfam" id="PF03050"/>
    </source>
</evidence>
<dbReference type="Pfam" id="PF03050">
    <property type="entry name" value="DDE_Tnp_IS66"/>
    <property type="match status" value="1"/>
</dbReference>